<organism evidence="2">
    <name type="scientific">uncultured Thermomicrobiales bacterium</name>
    <dbReference type="NCBI Taxonomy" id="1645740"/>
    <lineage>
        <taxon>Bacteria</taxon>
        <taxon>Pseudomonadati</taxon>
        <taxon>Thermomicrobiota</taxon>
        <taxon>Thermomicrobia</taxon>
        <taxon>Thermomicrobiales</taxon>
        <taxon>environmental samples</taxon>
    </lineage>
</organism>
<dbReference type="EMBL" id="CADCWK010000041">
    <property type="protein sequence ID" value="CAA9546664.1"/>
    <property type="molecule type" value="Genomic_DNA"/>
</dbReference>
<evidence type="ECO:0000256" key="1">
    <source>
        <dbReference type="SAM" id="MobiDB-lite"/>
    </source>
</evidence>
<evidence type="ECO:0000313" key="2">
    <source>
        <dbReference type="EMBL" id="CAA9546664.1"/>
    </source>
</evidence>
<protein>
    <submittedName>
        <fullName evidence="2">Uncharacterized protein</fullName>
    </submittedName>
</protein>
<feature type="region of interest" description="Disordered" evidence="1">
    <location>
        <begin position="117"/>
        <end position="147"/>
    </location>
</feature>
<gene>
    <name evidence="2" type="ORF">AVDCRST_MAG33-521</name>
</gene>
<feature type="non-terminal residue" evidence="2">
    <location>
        <position position="147"/>
    </location>
</feature>
<proteinExistence type="predicted"/>
<feature type="non-terminal residue" evidence="2">
    <location>
        <position position="1"/>
    </location>
</feature>
<dbReference type="AlphaFoldDB" id="A0A6J4UE27"/>
<name>A0A6J4UE27_9BACT</name>
<sequence>DEPDDRTRDRADRGSLRTDARGRRPGGFRAILCRCPRDAGRRSLGTAAHRDVAGTRWRRFPGTVAGRDRRRRCDPPGPWRVACPLRPPGAAGHAGRDGGAVGAGGVRDGVAAFRAGQCGTLRHGPRWQRRRTDRAGHALGRPARPGL</sequence>
<feature type="region of interest" description="Disordered" evidence="1">
    <location>
        <begin position="1"/>
        <end position="26"/>
    </location>
</feature>
<reference evidence="2" key="1">
    <citation type="submission" date="2020-02" db="EMBL/GenBank/DDBJ databases">
        <authorList>
            <person name="Meier V. D."/>
        </authorList>
    </citation>
    <scope>NUCLEOTIDE SEQUENCE</scope>
    <source>
        <strain evidence="2">AVDCRST_MAG33</strain>
    </source>
</reference>
<feature type="compositionally biased region" description="Basic and acidic residues" evidence="1">
    <location>
        <begin position="1"/>
        <end position="22"/>
    </location>
</feature>
<accession>A0A6J4UE27</accession>
<feature type="compositionally biased region" description="Basic residues" evidence="1">
    <location>
        <begin position="123"/>
        <end position="132"/>
    </location>
</feature>